<proteinExistence type="predicted"/>
<evidence type="ECO:0000256" key="1">
    <source>
        <dbReference type="SAM" id="Phobius"/>
    </source>
</evidence>
<reference evidence="2 3" key="1">
    <citation type="journal article" date="2024" name="IMA Fungus">
        <title>Apiospora arundinis, a panoply of carbohydrate-active enzymes and secondary metabolites.</title>
        <authorList>
            <person name="Sorensen T."/>
            <person name="Petersen C."/>
            <person name="Muurmann A.T."/>
            <person name="Christiansen J.V."/>
            <person name="Brundto M.L."/>
            <person name="Overgaard C.K."/>
            <person name="Boysen A.T."/>
            <person name="Wollenberg R.D."/>
            <person name="Larsen T.O."/>
            <person name="Sorensen J.L."/>
            <person name="Nielsen K.L."/>
            <person name="Sondergaard T.E."/>
        </authorList>
    </citation>
    <scope>NUCLEOTIDE SEQUENCE [LARGE SCALE GENOMIC DNA]</scope>
    <source>
        <strain evidence="2 3">AAU 773</strain>
    </source>
</reference>
<sequence length="197" mass="22457">MKDDLHERRGAMNASVHIAGKWLVFEFLFYFFFLFVVKRIGRKGTGRLVVRQRENSNLQPRKPHGASTWKACQPLHDNGSWWGHSVMTHRPDPAIARSVALPLKLQNPESTRPSQIRTMLLIIQITCVVRLFVVPATDEHAMVKSWGMRARQTEIQQFALLQLALFGKGSRKVGGHRDNPKPKEILTEYLGPVVSLL</sequence>
<protein>
    <submittedName>
        <fullName evidence="2">Uncharacterized protein</fullName>
    </submittedName>
</protein>
<keyword evidence="1" id="KW-0812">Transmembrane</keyword>
<dbReference type="EMBL" id="JAPCWZ010000003">
    <property type="protein sequence ID" value="KAK8872896.1"/>
    <property type="molecule type" value="Genomic_DNA"/>
</dbReference>
<keyword evidence="1" id="KW-0472">Membrane</keyword>
<evidence type="ECO:0000313" key="3">
    <source>
        <dbReference type="Proteomes" id="UP001390339"/>
    </source>
</evidence>
<keyword evidence="3" id="KW-1185">Reference proteome</keyword>
<feature type="transmembrane region" description="Helical" evidence="1">
    <location>
        <begin position="20"/>
        <end position="37"/>
    </location>
</feature>
<evidence type="ECO:0000313" key="2">
    <source>
        <dbReference type="EMBL" id="KAK8872896.1"/>
    </source>
</evidence>
<gene>
    <name evidence="2" type="ORF">PGQ11_003410</name>
</gene>
<name>A0ABR2J532_9PEZI</name>
<dbReference type="Proteomes" id="UP001390339">
    <property type="component" value="Unassembled WGS sequence"/>
</dbReference>
<accession>A0ABR2J532</accession>
<keyword evidence="1" id="KW-1133">Transmembrane helix</keyword>
<comment type="caution">
    <text evidence="2">The sequence shown here is derived from an EMBL/GenBank/DDBJ whole genome shotgun (WGS) entry which is preliminary data.</text>
</comment>
<organism evidence="2 3">
    <name type="scientific">Apiospora arundinis</name>
    <dbReference type="NCBI Taxonomy" id="335852"/>
    <lineage>
        <taxon>Eukaryota</taxon>
        <taxon>Fungi</taxon>
        <taxon>Dikarya</taxon>
        <taxon>Ascomycota</taxon>
        <taxon>Pezizomycotina</taxon>
        <taxon>Sordariomycetes</taxon>
        <taxon>Xylariomycetidae</taxon>
        <taxon>Amphisphaeriales</taxon>
        <taxon>Apiosporaceae</taxon>
        <taxon>Apiospora</taxon>
    </lineage>
</organism>